<reference evidence="3" key="1">
    <citation type="submission" date="2014-03" db="EMBL/GenBank/DDBJ databases">
        <authorList>
            <person name="Aksoy S."/>
            <person name="Warren W."/>
            <person name="Wilson R.K."/>
        </authorList>
    </citation>
    <scope>NUCLEOTIDE SEQUENCE [LARGE SCALE GENOMIC DNA]</scope>
    <source>
        <strain evidence="3">IAEA</strain>
    </source>
</reference>
<dbReference type="EnsemblMetazoa" id="GPAI027349-RA">
    <property type="protein sequence ID" value="GPAI027349-PA"/>
    <property type="gene ID" value="GPAI027349"/>
</dbReference>
<dbReference type="InterPro" id="IPR027831">
    <property type="entry name" value="DUF4485"/>
</dbReference>
<feature type="domain" description="DUF4485" evidence="1">
    <location>
        <begin position="13"/>
        <end position="69"/>
    </location>
</feature>
<evidence type="ECO:0000313" key="3">
    <source>
        <dbReference type="Proteomes" id="UP000092445"/>
    </source>
</evidence>
<organism evidence="2 3">
    <name type="scientific">Glossina pallidipes</name>
    <name type="common">Tsetse fly</name>
    <dbReference type="NCBI Taxonomy" id="7398"/>
    <lineage>
        <taxon>Eukaryota</taxon>
        <taxon>Metazoa</taxon>
        <taxon>Ecdysozoa</taxon>
        <taxon>Arthropoda</taxon>
        <taxon>Hexapoda</taxon>
        <taxon>Insecta</taxon>
        <taxon>Pterygota</taxon>
        <taxon>Neoptera</taxon>
        <taxon>Endopterygota</taxon>
        <taxon>Diptera</taxon>
        <taxon>Brachycera</taxon>
        <taxon>Muscomorpha</taxon>
        <taxon>Hippoboscoidea</taxon>
        <taxon>Glossinidae</taxon>
        <taxon>Glossina</taxon>
    </lineage>
</organism>
<dbReference type="Proteomes" id="UP000092445">
    <property type="component" value="Unassembled WGS sequence"/>
</dbReference>
<evidence type="ECO:0000259" key="1">
    <source>
        <dbReference type="Pfam" id="PF14846"/>
    </source>
</evidence>
<protein>
    <submittedName>
        <fullName evidence="2">DUF4485 domain-containing protein</fullName>
    </submittedName>
</protein>
<dbReference type="VEuPathDB" id="VectorBase:GPAI027349"/>
<accession>A0A1A9ZWM1</accession>
<dbReference type="AlphaFoldDB" id="A0A1A9ZWM1"/>
<dbReference type="Pfam" id="PF14846">
    <property type="entry name" value="DUF4485"/>
    <property type="match status" value="1"/>
</dbReference>
<reference evidence="2" key="2">
    <citation type="submission" date="2020-05" db="UniProtKB">
        <authorList>
            <consortium name="EnsemblMetazoa"/>
        </authorList>
    </citation>
    <scope>IDENTIFICATION</scope>
    <source>
        <strain evidence="2">IAEA</strain>
    </source>
</reference>
<evidence type="ECO:0000313" key="2">
    <source>
        <dbReference type="EnsemblMetazoa" id="GPAI027349-PA"/>
    </source>
</evidence>
<proteinExistence type="predicted"/>
<name>A0A1A9ZWM1_GLOPL</name>
<sequence>MAESGESSEIGQLDKDFQELAKKLETEFLPNLSYREKLLATEWLVKLRNTKGDITERKLRNRFTKHFLETPKVFSGAKFKDLPANFQDSLEQLRQLLPKTPDEALNPTKEEKLTYISELFANLPDRGQFLASLPVPRAGSFYILLTSPTQETNKEEKKD</sequence>
<keyword evidence="3" id="KW-1185">Reference proteome</keyword>